<dbReference type="Gene3D" id="2.120.10.30">
    <property type="entry name" value="TolB, C-terminal domain"/>
    <property type="match status" value="1"/>
</dbReference>
<keyword evidence="2" id="KW-1185">Reference proteome</keyword>
<reference evidence="1" key="1">
    <citation type="journal article" date="2020" name="Nat. Commun.">
        <title>Large-scale genome sequencing of mycorrhizal fungi provides insights into the early evolution of symbiotic traits.</title>
        <authorList>
            <person name="Miyauchi S."/>
            <person name="Kiss E."/>
            <person name="Kuo A."/>
            <person name="Drula E."/>
            <person name="Kohler A."/>
            <person name="Sanchez-Garcia M."/>
            <person name="Morin E."/>
            <person name="Andreopoulos B."/>
            <person name="Barry K.W."/>
            <person name="Bonito G."/>
            <person name="Buee M."/>
            <person name="Carver A."/>
            <person name="Chen C."/>
            <person name="Cichocki N."/>
            <person name="Clum A."/>
            <person name="Culley D."/>
            <person name="Crous P.W."/>
            <person name="Fauchery L."/>
            <person name="Girlanda M."/>
            <person name="Hayes R.D."/>
            <person name="Keri Z."/>
            <person name="LaButti K."/>
            <person name="Lipzen A."/>
            <person name="Lombard V."/>
            <person name="Magnuson J."/>
            <person name="Maillard F."/>
            <person name="Murat C."/>
            <person name="Nolan M."/>
            <person name="Ohm R.A."/>
            <person name="Pangilinan J."/>
            <person name="Pereira M.F."/>
            <person name="Perotto S."/>
            <person name="Peter M."/>
            <person name="Pfister S."/>
            <person name="Riley R."/>
            <person name="Sitrit Y."/>
            <person name="Stielow J.B."/>
            <person name="Szollosi G."/>
            <person name="Zifcakova L."/>
            <person name="Stursova M."/>
            <person name="Spatafora J.W."/>
            <person name="Tedersoo L."/>
            <person name="Vaario L.M."/>
            <person name="Yamada A."/>
            <person name="Yan M."/>
            <person name="Wang P."/>
            <person name="Xu J."/>
            <person name="Bruns T."/>
            <person name="Baldrian P."/>
            <person name="Vilgalys R."/>
            <person name="Dunand C."/>
            <person name="Henrissat B."/>
            <person name="Grigoriev I.V."/>
            <person name="Hibbett D."/>
            <person name="Nagy L.G."/>
            <person name="Martin F.M."/>
        </authorList>
    </citation>
    <scope>NUCLEOTIDE SEQUENCE</scope>
    <source>
        <strain evidence="1">UP504</strain>
    </source>
</reference>
<name>A0A9P6DY67_9AGAM</name>
<dbReference type="PANTHER" id="PTHR11799:SF30">
    <property type="entry name" value="SERUM PARAOXONASE_ARYLESTERASE 2"/>
    <property type="match status" value="1"/>
</dbReference>
<evidence type="ECO:0000313" key="1">
    <source>
        <dbReference type="EMBL" id="KAF9514600.1"/>
    </source>
</evidence>
<comment type="caution">
    <text evidence="1">The sequence shown here is derived from an EMBL/GenBank/DDBJ whole genome shotgun (WGS) entry which is preliminary data.</text>
</comment>
<protein>
    <submittedName>
        <fullName evidence="1">Uncharacterized protein</fullName>
    </submittedName>
</protein>
<dbReference type="Proteomes" id="UP000886523">
    <property type="component" value="Unassembled WGS sequence"/>
</dbReference>
<dbReference type="OrthoDB" id="5307922at2759"/>
<organism evidence="1 2">
    <name type="scientific">Hydnum rufescens UP504</name>
    <dbReference type="NCBI Taxonomy" id="1448309"/>
    <lineage>
        <taxon>Eukaryota</taxon>
        <taxon>Fungi</taxon>
        <taxon>Dikarya</taxon>
        <taxon>Basidiomycota</taxon>
        <taxon>Agaricomycotina</taxon>
        <taxon>Agaricomycetes</taxon>
        <taxon>Cantharellales</taxon>
        <taxon>Hydnaceae</taxon>
        <taxon>Hydnum</taxon>
    </lineage>
</organism>
<dbReference type="SUPFAM" id="SSF63829">
    <property type="entry name" value="Calcium-dependent phosphotriesterase"/>
    <property type="match status" value="1"/>
</dbReference>
<dbReference type="InterPro" id="IPR011042">
    <property type="entry name" value="6-blade_b-propeller_TolB-like"/>
</dbReference>
<sequence length="424" mass="47000">MLKNITLITQILLVAIALWIWEVGRPAWKQFNFALNNLQTSIPTPGYYFAGNANKTCEVITQPDPSKISHCEDGVRIAHKKLLITCDPGRPEWNPILGVMVDPSNTGALWIYDYENDKTLQPVESVGFPAARAFHPLGVDVIPATATEPAYAFVANLDIKASVVDIFTISGKAPYKAVYNQTLSHPFVHAPNSIAAISPTQLYVSIDHRFTARMPKWIAKLSFFETFHQAPLGWVTYVEILPSGRVEYSTAANFINFANGLVLSRDGKELVVASSSTSILLFYDRDSATNKLTLREKLRVPFPPDNLQYDSSGNLILSGNPHIPQMMEFAYGIRPYSPSWIIQISQRKPYPKGTVLPPDDLAAPFVKTSDRLPPHPKYEFTTVYYSDGSQYPTTSTGIIDGQELVAMSLLGQGILHCKPGPLDE</sequence>
<gene>
    <name evidence="1" type="ORF">BS47DRAFT_1328795</name>
</gene>
<dbReference type="AlphaFoldDB" id="A0A9P6DY67"/>
<dbReference type="EMBL" id="MU128959">
    <property type="protein sequence ID" value="KAF9514600.1"/>
    <property type="molecule type" value="Genomic_DNA"/>
</dbReference>
<evidence type="ECO:0000313" key="2">
    <source>
        <dbReference type="Proteomes" id="UP000886523"/>
    </source>
</evidence>
<dbReference type="InterPro" id="IPR051288">
    <property type="entry name" value="Serum_paraoxonase/arylesterase"/>
</dbReference>
<proteinExistence type="predicted"/>
<accession>A0A9P6DY67</accession>
<dbReference type="PANTHER" id="PTHR11799">
    <property type="entry name" value="PARAOXONASE"/>
    <property type="match status" value="1"/>
</dbReference>